<name>A0A271LBN4_9HYPH</name>
<dbReference type="EMBL" id="NPKJ01000075">
    <property type="protein sequence ID" value="PAQ04855.1"/>
    <property type="molecule type" value="Genomic_DNA"/>
</dbReference>
<evidence type="ECO:0008006" key="4">
    <source>
        <dbReference type="Google" id="ProtNLM"/>
    </source>
</evidence>
<dbReference type="GO" id="GO:0019239">
    <property type="term" value="F:deaminase activity"/>
    <property type="evidence" value="ECO:0007669"/>
    <property type="project" value="TreeGrafter"/>
</dbReference>
<evidence type="ECO:0000313" key="2">
    <source>
        <dbReference type="EMBL" id="PAQ04855.1"/>
    </source>
</evidence>
<dbReference type="PANTHER" id="PTHR11803:SF58">
    <property type="entry name" value="PROTEIN HMF1-RELATED"/>
    <property type="match status" value="1"/>
</dbReference>
<dbReference type="CDD" id="cd00448">
    <property type="entry name" value="YjgF_YER057c_UK114_family"/>
    <property type="match status" value="1"/>
</dbReference>
<dbReference type="InterPro" id="IPR035959">
    <property type="entry name" value="RutC-like_sf"/>
</dbReference>
<dbReference type="AlphaFoldDB" id="A0A271LBN4"/>
<sequence length="183" mass="19831">MSRGACSTRQSSSQSFRPWCWSSSYGALSSKACSTARSRDSIMDETIGNEALHPLKSRPRGATQHVTAGPYSPVLQVDARHLVVNSGQVAVDMDGNVVGDTIEEQAAATLQNCERQLATADCGLRDVFKVNVYLADLRHWARFNAVYEKVMVEPLPVCTAVQSALLPGFLVEIEMWAVAAKGS</sequence>
<dbReference type="Gene3D" id="3.30.1330.40">
    <property type="entry name" value="RutC-like"/>
    <property type="match status" value="1"/>
</dbReference>
<proteinExistence type="inferred from homology"/>
<reference evidence="2 3" key="1">
    <citation type="submission" date="2017-08" db="EMBL/GenBank/DDBJ databases">
        <title>Mesorhizobium wenxinae sp. nov., a novel rhizobial species isolated from root nodules of chickpea (Cicer arietinum L.).</title>
        <authorList>
            <person name="Zhang J."/>
        </authorList>
    </citation>
    <scope>NUCLEOTIDE SEQUENCE [LARGE SCALE GENOMIC DNA]</scope>
    <source>
        <strain evidence="2 3">SDW018</strain>
    </source>
</reference>
<protein>
    <recommendedName>
        <fullName evidence="4">Enamine deaminase RidA</fullName>
    </recommendedName>
</protein>
<accession>A0A271LBN4</accession>
<comment type="caution">
    <text evidence="2">The sequence shown here is derived from an EMBL/GenBank/DDBJ whole genome shotgun (WGS) entry which is preliminary data.</text>
</comment>
<dbReference type="GO" id="GO:0005829">
    <property type="term" value="C:cytosol"/>
    <property type="evidence" value="ECO:0007669"/>
    <property type="project" value="TreeGrafter"/>
</dbReference>
<evidence type="ECO:0000313" key="3">
    <source>
        <dbReference type="Proteomes" id="UP000216442"/>
    </source>
</evidence>
<dbReference type="PANTHER" id="PTHR11803">
    <property type="entry name" value="2-IMINOBUTANOATE/2-IMINOPROPANOATE DEAMINASE RIDA"/>
    <property type="match status" value="1"/>
</dbReference>
<comment type="similarity">
    <text evidence="1">Belongs to the RutC family.</text>
</comment>
<keyword evidence="3" id="KW-1185">Reference proteome</keyword>
<organism evidence="2 3">
    <name type="scientific">Mesorhizobium temperatum</name>
    <dbReference type="NCBI Taxonomy" id="241416"/>
    <lineage>
        <taxon>Bacteria</taxon>
        <taxon>Pseudomonadati</taxon>
        <taxon>Pseudomonadota</taxon>
        <taxon>Alphaproteobacteria</taxon>
        <taxon>Hyphomicrobiales</taxon>
        <taxon>Phyllobacteriaceae</taxon>
        <taxon>Mesorhizobium</taxon>
    </lineage>
</organism>
<evidence type="ECO:0000256" key="1">
    <source>
        <dbReference type="ARBA" id="ARBA00010552"/>
    </source>
</evidence>
<dbReference type="Pfam" id="PF01042">
    <property type="entry name" value="Ribonuc_L-PSP"/>
    <property type="match status" value="1"/>
</dbReference>
<dbReference type="SUPFAM" id="SSF55298">
    <property type="entry name" value="YjgF-like"/>
    <property type="match status" value="1"/>
</dbReference>
<dbReference type="Proteomes" id="UP000216442">
    <property type="component" value="Unassembled WGS sequence"/>
</dbReference>
<gene>
    <name evidence="2" type="ORF">CIT26_31740</name>
</gene>
<dbReference type="InterPro" id="IPR006175">
    <property type="entry name" value="YjgF/YER057c/UK114"/>
</dbReference>
<dbReference type="OrthoDB" id="9799840at2"/>